<accession>A0ABQ9YDV0</accession>
<protein>
    <submittedName>
        <fullName evidence="1">Uncharacterized protein</fullName>
    </submittedName>
</protein>
<reference evidence="1 2" key="1">
    <citation type="journal article" date="2022" name="bioRxiv">
        <title>Genomics of Preaxostyla Flagellates Illuminates Evolutionary Transitions and the Path Towards Mitochondrial Loss.</title>
        <authorList>
            <person name="Novak L.V.F."/>
            <person name="Treitli S.C."/>
            <person name="Pyrih J."/>
            <person name="Halakuc P."/>
            <person name="Pipaliya S.V."/>
            <person name="Vacek V."/>
            <person name="Brzon O."/>
            <person name="Soukal P."/>
            <person name="Eme L."/>
            <person name="Dacks J.B."/>
            <person name="Karnkowska A."/>
            <person name="Elias M."/>
            <person name="Hampl V."/>
        </authorList>
    </citation>
    <scope>NUCLEOTIDE SEQUENCE [LARGE SCALE GENOMIC DNA]</scope>
    <source>
        <strain evidence="1">NAU3</strain>
        <tissue evidence="1">Gut</tissue>
    </source>
</reference>
<keyword evidence="2" id="KW-1185">Reference proteome</keyword>
<gene>
    <name evidence="1" type="ORF">BLNAU_3005</name>
</gene>
<evidence type="ECO:0000313" key="2">
    <source>
        <dbReference type="Proteomes" id="UP001281761"/>
    </source>
</evidence>
<evidence type="ECO:0000313" key="1">
    <source>
        <dbReference type="EMBL" id="KAK2961949.1"/>
    </source>
</evidence>
<dbReference type="EMBL" id="JARBJD010000013">
    <property type="protein sequence ID" value="KAK2961949.1"/>
    <property type="molecule type" value="Genomic_DNA"/>
</dbReference>
<comment type="caution">
    <text evidence="1">The sequence shown here is derived from an EMBL/GenBank/DDBJ whole genome shotgun (WGS) entry which is preliminary data.</text>
</comment>
<proteinExistence type="predicted"/>
<sequence>MINRMEKREGSNHQLCWDTVLLICRHQNNLRMIQWRNEKDQTTSSVGAMSCDLPSIIKTMINRMEKGEGSNHLS</sequence>
<organism evidence="1 2">
    <name type="scientific">Blattamonas nauphoetae</name>
    <dbReference type="NCBI Taxonomy" id="2049346"/>
    <lineage>
        <taxon>Eukaryota</taxon>
        <taxon>Metamonada</taxon>
        <taxon>Preaxostyla</taxon>
        <taxon>Oxymonadida</taxon>
        <taxon>Blattamonas</taxon>
    </lineage>
</organism>
<name>A0ABQ9YDV0_9EUKA</name>
<dbReference type="Proteomes" id="UP001281761">
    <property type="component" value="Unassembled WGS sequence"/>
</dbReference>